<dbReference type="GO" id="GO:0019843">
    <property type="term" value="F:rRNA binding"/>
    <property type="evidence" value="ECO:0007669"/>
    <property type="project" value="UniProtKB-UniRule"/>
</dbReference>
<dbReference type="SUPFAM" id="SSF55658">
    <property type="entry name" value="L9 N-domain-like"/>
    <property type="match status" value="1"/>
</dbReference>
<dbReference type="Proteomes" id="UP000228964">
    <property type="component" value="Unassembled WGS sequence"/>
</dbReference>
<evidence type="ECO:0000256" key="5">
    <source>
        <dbReference type="ARBA" id="ARBA00023274"/>
    </source>
</evidence>
<keyword evidence="5 7" id="KW-0687">Ribonucleoprotein</keyword>
<accession>A0A2M6WRZ8</accession>
<dbReference type="Pfam" id="PF03948">
    <property type="entry name" value="Ribosomal_L9_C"/>
    <property type="match status" value="1"/>
</dbReference>
<keyword evidence="2 7" id="KW-0699">rRNA-binding</keyword>
<dbReference type="InterPro" id="IPR036935">
    <property type="entry name" value="Ribosomal_bL9_N_sf"/>
</dbReference>
<dbReference type="InterPro" id="IPR020070">
    <property type="entry name" value="Ribosomal_bL9_N"/>
</dbReference>
<dbReference type="EMBL" id="PFAO01000010">
    <property type="protein sequence ID" value="PIT95570.1"/>
    <property type="molecule type" value="Genomic_DNA"/>
</dbReference>
<reference evidence="10" key="1">
    <citation type="submission" date="2017-09" db="EMBL/GenBank/DDBJ databases">
        <title>Depth-based differentiation of microbial function through sediment-hosted aquifers and enrichment of novel symbionts in the deep terrestrial subsurface.</title>
        <authorList>
            <person name="Probst A.J."/>
            <person name="Ladd B."/>
            <person name="Jarett J.K."/>
            <person name="Geller-Mcgrath D.E."/>
            <person name="Sieber C.M.K."/>
            <person name="Emerson J.B."/>
            <person name="Anantharaman K."/>
            <person name="Thomas B.C."/>
            <person name="Malmstrom R."/>
            <person name="Stieglmeier M."/>
            <person name="Klingl A."/>
            <person name="Woyke T."/>
            <person name="Ryan C.M."/>
            <person name="Banfield J.F."/>
        </authorList>
    </citation>
    <scope>NUCLEOTIDE SEQUENCE [LARGE SCALE GENOMIC DNA]</scope>
</reference>
<feature type="domain" description="Ribosomal protein L9" evidence="8">
    <location>
        <begin position="13"/>
        <end position="40"/>
    </location>
</feature>
<dbReference type="InterPro" id="IPR000244">
    <property type="entry name" value="Ribosomal_bL9"/>
</dbReference>
<proteinExistence type="inferred from homology"/>
<dbReference type="HAMAP" id="MF_00503">
    <property type="entry name" value="Ribosomal_bL9"/>
    <property type="match status" value="1"/>
</dbReference>
<dbReference type="Pfam" id="PF01281">
    <property type="entry name" value="Ribosomal_L9_N"/>
    <property type="match status" value="1"/>
</dbReference>
<dbReference type="InterPro" id="IPR036791">
    <property type="entry name" value="Ribosomal_bL9_C_sf"/>
</dbReference>
<evidence type="ECO:0000256" key="3">
    <source>
        <dbReference type="ARBA" id="ARBA00022884"/>
    </source>
</evidence>
<dbReference type="GO" id="GO:1990904">
    <property type="term" value="C:ribonucleoprotein complex"/>
    <property type="evidence" value="ECO:0007669"/>
    <property type="project" value="UniProtKB-KW"/>
</dbReference>
<dbReference type="NCBIfam" id="TIGR00158">
    <property type="entry name" value="L9"/>
    <property type="match status" value="1"/>
</dbReference>
<dbReference type="Gene3D" id="3.10.430.100">
    <property type="entry name" value="Ribosomal protein L9, C-terminal domain"/>
    <property type="match status" value="1"/>
</dbReference>
<gene>
    <name evidence="7 9" type="primary">rplI</name>
    <name evidence="9" type="ORF">COT96_00460</name>
</gene>
<name>A0A2M6WRZ8_9BACT</name>
<keyword evidence="3 7" id="KW-0694">RNA-binding</keyword>
<dbReference type="InterPro" id="IPR009027">
    <property type="entry name" value="Ribosomal_bL9/RNase_H1_N"/>
</dbReference>
<evidence type="ECO:0000256" key="4">
    <source>
        <dbReference type="ARBA" id="ARBA00022980"/>
    </source>
</evidence>
<dbReference type="PROSITE" id="PS00651">
    <property type="entry name" value="RIBOSOMAL_L9"/>
    <property type="match status" value="1"/>
</dbReference>
<comment type="similarity">
    <text evidence="1 7">Belongs to the bacterial ribosomal protein bL9 family.</text>
</comment>
<evidence type="ECO:0000313" key="10">
    <source>
        <dbReference type="Proteomes" id="UP000228964"/>
    </source>
</evidence>
<dbReference type="Gene3D" id="3.40.5.10">
    <property type="entry name" value="Ribosomal protein L9, N-terminal domain"/>
    <property type="match status" value="1"/>
</dbReference>
<evidence type="ECO:0000256" key="1">
    <source>
        <dbReference type="ARBA" id="ARBA00010605"/>
    </source>
</evidence>
<keyword evidence="4 7" id="KW-0689">Ribosomal protein</keyword>
<comment type="function">
    <text evidence="7">Binds to the 23S rRNA.</text>
</comment>
<dbReference type="GO" id="GO:0005840">
    <property type="term" value="C:ribosome"/>
    <property type="evidence" value="ECO:0007669"/>
    <property type="project" value="UniProtKB-KW"/>
</dbReference>
<dbReference type="SUPFAM" id="SSF55653">
    <property type="entry name" value="Ribosomal protein L9 C-domain"/>
    <property type="match status" value="1"/>
</dbReference>
<organism evidence="9 10">
    <name type="scientific">Candidatus Falkowbacteria bacterium CG10_big_fil_rev_8_21_14_0_10_38_22</name>
    <dbReference type="NCBI Taxonomy" id="1974564"/>
    <lineage>
        <taxon>Bacteria</taxon>
        <taxon>Candidatus Falkowiibacteriota</taxon>
    </lineage>
</organism>
<evidence type="ECO:0000259" key="8">
    <source>
        <dbReference type="PROSITE" id="PS00651"/>
    </source>
</evidence>
<evidence type="ECO:0000256" key="6">
    <source>
        <dbReference type="ARBA" id="ARBA00035292"/>
    </source>
</evidence>
<dbReference type="PANTHER" id="PTHR21368">
    <property type="entry name" value="50S RIBOSOMAL PROTEIN L9"/>
    <property type="match status" value="1"/>
</dbReference>
<dbReference type="GO" id="GO:0003735">
    <property type="term" value="F:structural constituent of ribosome"/>
    <property type="evidence" value="ECO:0007669"/>
    <property type="project" value="InterPro"/>
</dbReference>
<dbReference type="InterPro" id="IPR020594">
    <property type="entry name" value="Ribosomal_bL9_bac/chp"/>
</dbReference>
<protein>
    <recommendedName>
        <fullName evidence="6 7">Large ribosomal subunit protein bL9</fullName>
    </recommendedName>
</protein>
<evidence type="ECO:0000313" key="9">
    <source>
        <dbReference type="EMBL" id="PIT95570.1"/>
    </source>
</evidence>
<evidence type="ECO:0000256" key="2">
    <source>
        <dbReference type="ARBA" id="ARBA00022730"/>
    </source>
</evidence>
<dbReference type="AlphaFoldDB" id="A0A2M6WRZ8"/>
<dbReference type="InterPro" id="IPR020069">
    <property type="entry name" value="Ribosomal_bL9_C"/>
</dbReference>
<dbReference type="GO" id="GO:0006412">
    <property type="term" value="P:translation"/>
    <property type="evidence" value="ECO:0007669"/>
    <property type="project" value="UniProtKB-UniRule"/>
</dbReference>
<evidence type="ECO:0000256" key="7">
    <source>
        <dbReference type="HAMAP-Rule" id="MF_00503"/>
    </source>
</evidence>
<comment type="caution">
    <text evidence="9">The sequence shown here is derived from an EMBL/GenBank/DDBJ whole genome shotgun (WGS) entry which is preliminary data.</text>
</comment>
<sequence>MKIVLLKSTTGLGQTGEIKDVKDGYALNYLIPRGLASQATKQGINVIAAQKRRQHRLKQEAVSQKLKLAKKINGQTFIIKVKADDQGTAYAQINSKLIADFLEQSGYNINEGEIILPQPLKKIGEYQLELILAGAKALVNLNIIRDK</sequence>